<proteinExistence type="predicted"/>
<keyword evidence="3" id="KW-1185">Reference proteome</keyword>
<sequence length="253" mass="27626">MKLKTFLTAALAVVLLQANAQQATPDKIKTNKGDLTIQPIEHATLVLTWDNKTIYVDPTGGAEAFTGMSKPDVVLITDIHGDHMNPETLDAIDTEGATFVVPQAVADQLPEKYKVMAKVVGNGESLMVDGIPIKAVPMYNLPESADAKHVKGRGNGYILNLGNKNVYISGDTEGVPEVRGLKNIDVAFLSMNLPYTMDIDQAASTTLDFKPKIIYPYHFRGQGGLADVEAFKKQVNAKNKNIEVRLKDWYPAQ</sequence>
<organism evidence="2 3">
    <name type="scientific">Pontibacter saemangeumensis</name>
    <dbReference type="NCBI Taxonomy" id="1084525"/>
    <lineage>
        <taxon>Bacteria</taxon>
        <taxon>Pseudomonadati</taxon>
        <taxon>Bacteroidota</taxon>
        <taxon>Cytophagia</taxon>
        <taxon>Cytophagales</taxon>
        <taxon>Hymenobacteraceae</taxon>
        <taxon>Pontibacter</taxon>
    </lineage>
</organism>
<accession>A0ABP8LDW3</accession>
<reference evidence="3" key="1">
    <citation type="journal article" date="2019" name="Int. J. Syst. Evol. Microbiol.">
        <title>The Global Catalogue of Microorganisms (GCM) 10K type strain sequencing project: providing services to taxonomists for standard genome sequencing and annotation.</title>
        <authorList>
            <consortium name="The Broad Institute Genomics Platform"/>
            <consortium name="The Broad Institute Genome Sequencing Center for Infectious Disease"/>
            <person name="Wu L."/>
            <person name="Ma J."/>
        </authorList>
    </citation>
    <scope>NUCLEOTIDE SEQUENCE [LARGE SCALE GENOMIC DNA]</scope>
    <source>
        <strain evidence="3">JCM 17926</strain>
    </source>
</reference>
<protein>
    <submittedName>
        <fullName evidence="2">MBL fold metallo-hydrolase</fullName>
    </submittedName>
</protein>
<evidence type="ECO:0000313" key="2">
    <source>
        <dbReference type="EMBL" id="GAA4427173.1"/>
    </source>
</evidence>
<dbReference type="InterPro" id="IPR050114">
    <property type="entry name" value="UPF0173_UPF0282_UlaG_hydrolase"/>
</dbReference>
<dbReference type="Pfam" id="PF13483">
    <property type="entry name" value="Lactamase_B_3"/>
    <property type="match status" value="1"/>
</dbReference>
<dbReference type="PANTHER" id="PTHR43546:SF3">
    <property type="entry name" value="UPF0173 METAL-DEPENDENT HYDROLASE MJ1163"/>
    <property type="match status" value="1"/>
</dbReference>
<comment type="caution">
    <text evidence="2">The sequence shown here is derived from an EMBL/GenBank/DDBJ whole genome shotgun (WGS) entry which is preliminary data.</text>
</comment>
<dbReference type="RefSeq" id="WP_345157240.1">
    <property type="nucleotide sequence ID" value="NZ_BAABHC010000004.1"/>
</dbReference>
<dbReference type="InterPro" id="IPR036866">
    <property type="entry name" value="RibonucZ/Hydroxyglut_hydro"/>
</dbReference>
<dbReference type="EMBL" id="BAABHC010000004">
    <property type="protein sequence ID" value="GAA4427173.1"/>
    <property type="molecule type" value="Genomic_DNA"/>
</dbReference>
<evidence type="ECO:0000313" key="3">
    <source>
        <dbReference type="Proteomes" id="UP001500552"/>
    </source>
</evidence>
<feature type="chain" id="PRO_5046496459" evidence="1">
    <location>
        <begin position="21"/>
        <end position="253"/>
    </location>
</feature>
<dbReference type="PANTHER" id="PTHR43546">
    <property type="entry name" value="UPF0173 METAL-DEPENDENT HYDROLASE MJ1163-RELATED"/>
    <property type="match status" value="1"/>
</dbReference>
<feature type="signal peptide" evidence="1">
    <location>
        <begin position="1"/>
        <end position="20"/>
    </location>
</feature>
<evidence type="ECO:0000256" key="1">
    <source>
        <dbReference type="SAM" id="SignalP"/>
    </source>
</evidence>
<dbReference type="SUPFAM" id="SSF56281">
    <property type="entry name" value="Metallo-hydrolase/oxidoreductase"/>
    <property type="match status" value="1"/>
</dbReference>
<name>A0ABP8LDW3_9BACT</name>
<gene>
    <name evidence="2" type="ORF">GCM10023188_09950</name>
</gene>
<dbReference type="Proteomes" id="UP001500552">
    <property type="component" value="Unassembled WGS sequence"/>
</dbReference>
<keyword evidence="1" id="KW-0732">Signal</keyword>
<dbReference type="Gene3D" id="3.60.15.10">
    <property type="entry name" value="Ribonuclease Z/Hydroxyacylglutathione hydrolase-like"/>
    <property type="match status" value="1"/>
</dbReference>